<evidence type="ECO:0000256" key="1">
    <source>
        <dbReference type="SAM" id="MobiDB-lite"/>
    </source>
</evidence>
<evidence type="ECO:0000313" key="3">
    <source>
        <dbReference type="Proteomes" id="UP000287022"/>
    </source>
</evidence>
<proteinExistence type="predicted"/>
<keyword evidence="3" id="KW-1185">Reference proteome</keyword>
<name>A0A432Z8M5_9GAMM</name>
<accession>A0A432Z8M5</accession>
<dbReference type="EMBL" id="PIQE01000001">
    <property type="protein sequence ID" value="RUO74247.1"/>
    <property type="molecule type" value="Genomic_DNA"/>
</dbReference>
<sequence>MLLVSMITVIGLSGCSSKFIYDYSSRYRTEQCKKLPTKEQRFDCVRKTEESHGAYEAERERVKQDPSKDY</sequence>
<comment type="caution">
    <text evidence="2">The sequence shown here is derived from an EMBL/GenBank/DDBJ whole genome shotgun (WGS) entry which is preliminary data.</text>
</comment>
<dbReference type="Proteomes" id="UP000287022">
    <property type="component" value="Unassembled WGS sequence"/>
</dbReference>
<evidence type="ECO:0000313" key="2">
    <source>
        <dbReference type="EMBL" id="RUO74247.1"/>
    </source>
</evidence>
<gene>
    <name evidence="2" type="ORF">CWI80_02560</name>
</gene>
<protein>
    <submittedName>
        <fullName evidence="2">Uncharacterized protein</fullName>
    </submittedName>
</protein>
<feature type="region of interest" description="Disordered" evidence="1">
    <location>
        <begin position="50"/>
        <end position="70"/>
    </location>
</feature>
<reference evidence="3" key="1">
    <citation type="journal article" date="2018" name="Front. Microbiol.">
        <title>Genome-Based Analysis Reveals the Taxonomy and Diversity of the Family Idiomarinaceae.</title>
        <authorList>
            <person name="Liu Y."/>
            <person name="Lai Q."/>
            <person name="Shao Z."/>
        </authorList>
    </citation>
    <scope>NUCLEOTIDE SEQUENCE [LARGE SCALE GENOMIC DNA]</scope>
    <source>
        <strain evidence="3">c121</strain>
    </source>
</reference>
<dbReference type="STRING" id="1122124.GCA_000423165_00887"/>
<organism evidence="2 3">
    <name type="scientific">Pseudidiomarina sediminum</name>
    <dbReference type="NCBI Taxonomy" id="431675"/>
    <lineage>
        <taxon>Bacteria</taxon>
        <taxon>Pseudomonadati</taxon>
        <taxon>Pseudomonadota</taxon>
        <taxon>Gammaproteobacteria</taxon>
        <taxon>Alteromonadales</taxon>
        <taxon>Idiomarinaceae</taxon>
        <taxon>Pseudidiomarina</taxon>
    </lineage>
</organism>
<dbReference type="AlphaFoldDB" id="A0A432Z8M5"/>